<keyword evidence="3" id="KW-1185">Reference proteome</keyword>
<evidence type="ECO:0000313" key="2">
    <source>
        <dbReference type="EMBL" id="KAF9791912.1"/>
    </source>
</evidence>
<accession>A0A9P6LBP3</accession>
<organism evidence="2 3">
    <name type="scientific">Thelephora terrestris</name>
    <dbReference type="NCBI Taxonomy" id="56493"/>
    <lineage>
        <taxon>Eukaryota</taxon>
        <taxon>Fungi</taxon>
        <taxon>Dikarya</taxon>
        <taxon>Basidiomycota</taxon>
        <taxon>Agaricomycotina</taxon>
        <taxon>Agaricomycetes</taxon>
        <taxon>Thelephorales</taxon>
        <taxon>Thelephoraceae</taxon>
        <taxon>Thelephora</taxon>
    </lineage>
</organism>
<protein>
    <submittedName>
        <fullName evidence="2">Uncharacterized protein</fullName>
    </submittedName>
</protein>
<reference evidence="2" key="2">
    <citation type="submission" date="2020-11" db="EMBL/GenBank/DDBJ databases">
        <authorList>
            <consortium name="DOE Joint Genome Institute"/>
            <person name="Kuo A."/>
            <person name="Miyauchi S."/>
            <person name="Kiss E."/>
            <person name="Drula E."/>
            <person name="Kohler A."/>
            <person name="Sanchez-Garcia M."/>
            <person name="Andreopoulos B."/>
            <person name="Barry K.W."/>
            <person name="Bonito G."/>
            <person name="Buee M."/>
            <person name="Carver A."/>
            <person name="Chen C."/>
            <person name="Cichocki N."/>
            <person name="Clum A."/>
            <person name="Culley D."/>
            <person name="Crous P.W."/>
            <person name="Fauchery L."/>
            <person name="Girlanda M."/>
            <person name="Hayes R."/>
            <person name="Keri Z."/>
            <person name="Labutti K."/>
            <person name="Lipzen A."/>
            <person name="Lombard V."/>
            <person name="Magnuson J."/>
            <person name="Maillard F."/>
            <person name="Morin E."/>
            <person name="Murat C."/>
            <person name="Nolan M."/>
            <person name="Ohm R."/>
            <person name="Pangilinan J."/>
            <person name="Pereira M."/>
            <person name="Perotto S."/>
            <person name="Peter M."/>
            <person name="Riley R."/>
            <person name="Sitrit Y."/>
            <person name="Stielow B."/>
            <person name="Szollosi G."/>
            <person name="Zifcakova L."/>
            <person name="Stursova M."/>
            <person name="Spatafora J.W."/>
            <person name="Tedersoo L."/>
            <person name="Vaario L.-M."/>
            <person name="Yamada A."/>
            <person name="Yan M."/>
            <person name="Wang P."/>
            <person name="Xu J."/>
            <person name="Bruns T."/>
            <person name="Baldrian P."/>
            <person name="Vilgalys R."/>
            <person name="Henrissat B."/>
            <person name="Grigoriev I.V."/>
            <person name="Hibbett D."/>
            <person name="Nagy L.G."/>
            <person name="Martin F.M."/>
        </authorList>
    </citation>
    <scope>NUCLEOTIDE SEQUENCE</scope>
    <source>
        <strain evidence="2">UH-Tt-Lm1</strain>
    </source>
</reference>
<feature type="region of interest" description="Disordered" evidence="1">
    <location>
        <begin position="113"/>
        <end position="165"/>
    </location>
</feature>
<dbReference type="Proteomes" id="UP000736335">
    <property type="component" value="Unassembled WGS sequence"/>
</dbReference>
<gene>
    <name evidence="2" type="ORF">BJ322DRAFT_1026153</name>
</gene>
<proteinExistence type="predicted"/>
<dbReference type="EMBL" id="WIUZ02000001">
    <property type="protein sequence ID" value="KAF9791912.1"/>
    <property type="molecule type" value="Genomic_DNA"/>
</dbReference>
<comment type="caution">
    <text evidence="2">The sequence shown here is derived from an EMBL/GenBank/DDBJ whole genome shotgun (WGS) entry which is preliminary data.</text>
</comment>
<feature type="compositionally biased region" description="Polar residues" evidence="1">
    <location>
        <begin position="113"/>
        <end position="138"/>
    </location>
</feature>
<sequence length="295" mass="32722">MTEPQLRRYIIQSSDVISDMRVNVREDGNDKVVWYKERFLSDDEIVDHVIDNASSQICWTIHKPKRGWYIRIRGSSFPPGVYIPLTPVSKASPYHTTAGLVFNCRIDVSGNTPSVASSTKSSMESDTTLTDQVSSPTVHSYPPTPTAGSSAPPSPRIPPSKLDGIGRVGRKRQTQISPFLLAPHSLTHVPQPDQQPSFFGRVLSTFRNHAPSHSLSFTLAPILLNPPKPPPTPTPLLTFHDRTPVLTVRSITGLLELDERVERDLGVAQSFWIAIALTYLDFLEDRESYLAAVSD</sequence>
<evidence type="ECO:0000313" key="3">
    <source>
        <dbReference type="Proteomes" id="UP000736335"/>
    </source>
</evidence>
<reference evidence="2" key="1">
    <citation type="journal article" date="2020" name="Nat. Commun.">
        <title>Large-scale genome sequencing of mycorrhizal fungi provides insights into the early evolution of symbiotic traits.</title>
        <authorList>
            <person name="Miyauchi S."/>
            <person name="Kiss E."/>
            <person name="Kuo A."/>
            <person name="Drula E."/>
            <person name="Kohler A."/>
            <person name="Sanchez-Garcia M."/>
            <person name="Morin E."/>
            <person name="Andreopoulos B."/>
            <person name="Barry K.W."/>
            <person name="Bonito G."/>
            <person name="Buee M."/>
            <person name="Carver A."/>
            <person name="Chen C."/>
            <person name="Cichocki N."/>
            <person name="Clum A."/>
            <person name="Culley D."/>
            <person name="Crous P.W."/>
            <person name="Fauchery L."/>
            <person name="Girlanda M."/>
            <person name="Hayes R.D."/>
            <person name="Keri Z."/>
            <person name="LaButti K."/>
            <person name="Lipzen A."/>
            <person name="Lombard V."/>
            <person name="Magnuson J."/>
            <person name="Maillard F."/>
            <person name="Murat C."/>
            <person name="Nolan M."/>
            <person name="Ohm R.A."/>
            <person name="Pangilinan J."/>
            <person name="Pereira M.F."/>
            <person name="Perotto S."/>
            <person name="Peter M."/>
            <person name="Pfister S."/>
            <person name="Riley R."/>
            <person name="Sitrit Y."/>
            <person name="Stielow J.B."/>
            <person name="Szollosi G."/>
            <person name="Zifcakova L."/>
            <person name="Stursova M."/>
            <person name="Spatafora J.W."/>
            <person name="Tedersoo L."/>
            <person name="Vaario L.M."/>
            <person name="Yamada A."/>
            <person name="Yan M."/>
            <person name="Wang P."/>
            <person name="Xu J."/>
            <person name="Bruns T."/>
            <person name="Baldrian P."/>
            <person name="Vilgalys R."/>
            <person name="Dunand C."/>
            <person name="Henrissat B."/>
            <person name="Grigoriev I.V."/>
            <person name="Hibbett D."/>
            <person name="Nagy L.G."/>
            <person name="Martin F.M."/>
        </authorList>
    </citation>
    <scope>NUCLEOTIDE SEQUENCE</scope>
    <source>
        <strain evidence="2">UH-Tt-Lm1</strain>
    </source>
</reference>
<dbReference type="OrthoDB" id="3362250at2759"/>
<evidence type="ECO:0000256" key="1">
    <source>
        <dbReference type="SAM" id="MobiDB-lite"/>
    </source>
</evidence>
<name>A0A9P6LBP3_9AGAM</name>
<dbReference type="AlphaFoldDB" id="A0A9P6LBP3"/>